<organism evidence="7 8">
    <name type="scientific">Oceanobacillus sojae</name>
    <dbReference type="NCBI Taxonomy" id="582851"/>
    <lineage>
        <taxon>Bacteria</taxon>
        <taxon>Bacillati</taxon>
        <taxon>Bacillota</taxon>
        <taxon>Bacilli</taxon>
        <taxon>Bacillales</taxon>
        <taxon>Bacillaceae</taxon>
        <taxon>Oceanobacillus</taxon>
    </lineage>
</organism>
<evidence type="ECO:0000256" key="1">
    <source>
        <dbReference type="ARBA" id="ARBA00022737"/>
    </source>
</evidence>
<dbReference type="Gene3D" id="3.40.930.10">
    <property type="entry name" value="Mannitol-specific EII, Chain A"/>
    <property type="match status" value="1"/>
</dbReference>
<dbReference type="InterPro" id="IPR002178">
    <property type="entry name" value="PTS_EIIA_type-2_dom"/>
</dbReference>
<dbReference type="SUPFAM" id="SSF63520">
    <property type="entry name" value="PTS-regulatory domain, PRD"/>
    <property type="match status" value="2"/>
</dbReference>
<dbReference type="PROSITE" id="PS51094">
    <property type="entry name" value="PTS_EIIA_TYPE_2"/>
    <property type="match status" value="1"/>
</dbReference>
<evidence type="ECO:0000313" key="7">
    <source>
        <dbReference type="EMBL" id="GEN89011.1"/>
    </source>
</evidence>
<dbReference type="SUPFAM" id="SSF55804">
    <property type="entry name" value="Phoshotransferase/anion transport protein"/>
    <property type="match status" value="1"/>
</dbReference>
<dbReference type="OrthoDB" id="3710983at2"/>
<reference evidence="7 8" key="1">
    <citation type="submission" date="2019-07" db="EMBL/GenBank/DDBJ databases">
        <title>Whole genome shotgun sequence of Oceanobacillus sojae NBRC 105379.</title>
        <authorList>
            <person name="Hosoyama A."/>
            <person name="Uohara A."/>
            <person name="Ohji S."/>
            <person name="Ichikawa N."/>
        </authorList>
    </citation>
    <scope>NUCLEOTIDE SEQUENCE [LARGE SCALE GENOMIC DNA]</scope>
    <source>
        <strain evidence="7 8">NBRC 105379</strain>
    </source>
</reference>
<dbReference type="PROSITE" id="PS51372">
    <property type="entry name" value="PRD_2"/>
    <property type="match status" value="2"/>
</dbReference>
<dbReference type="GO" id="GO:0006355">
    <property type="term" value="P:regulation of DNA-templated transcription"/>
    <property type="evidence" value="ECO:0007669"/>
    <property type="project" value="InterPro"/>
</dbReference>
<dbReference type="Gene3D" id="1.10.1790.10">
    <property type="entry name" value="PRD domain"/>
    <property type="match status" value="2"/>
</dbReference>
<sequence>MTNKKKKLMFYLMEQHSPCAAAELAKLLDISVRTVKTYIKDINLMTDKKIIHSSNKGYLINKQDALSFLDKQHSLPQNYSERAFYIIKKILVEHKNPNVFDLCNELFIGYSTLKGDLAKMNTTFQMFNVRFSTQNDIVQIKGAEKDKRSLLSDVIFKETNNRILDLNTLKQSFDEEDIGKISNIISDFFKKNNYSLNNFSFMNLLLHFSILIERVKKGYSLSEIREIITKNDAELALIEKLSERIENDFSINLNSYERNEIYILFKTNVNYLIDSNYNKLKKVIGSEYLDTVYGIIEEVSELYSIDLNHESFIVPFGLHVKSLVTRASLKKYNKNPFLEKIKRDWPIIYDIAIFVSLRLSDIYNIEIKEDEVAFIFLHVGTEIDRQNSTTDKLKCILLCSDYLGLEKKIYNQLLLEFSNDISIEAILSSYEEVEKYSFDLLITVIEDERNNYYPSVLISPFHLDNQKREIHEKIYEIQQSKKRELIFNNFDKYFHEELFFKLESVSKDEVIEIVCDKMEDMGFVSHSFQEDVFERENASSTSFGQVAIPHSVHMNALQTKIGIVVSKRGIIWGDNTVNVVLLIAINKLDKQIFLTINDSILSLFENQDVFEMMKNASNLLDFKDVVFLNI</sequence>
<evidence type="ECO:0000313" key="8">
    <source>
        <dbReference type="Proteomes" id="UP000321558"/>
    </source>
</evidence>
<dbReference type="Pfam" id="PF05043">
    <property type="entry name" value="Mga"/>
    <property type="match status" value="1"/>
</dbReference>
<dbReference type="Pfam" id="PF00359">
    <property type="entry name" value="PTS_EIIA_2"/>
    <property type="match status" value="1"/>
</dbReference>
<evidence type="ECO:0000256" key="3">
    <source>
        <dbReference type="ARBA" id="ARBA00023159"/>
    </source>
</evidence>
<dbReference type="Pfam" id="PF00874">
    <property type="entry name" value="PRD"/>
    <property type="match status" value="2"/>
</dbReference>
<dbReference type="InterPro" id="IPR016152">
    <property type="entry name" value="PTrfase/Anion_transptr"/>
</dbReference>
<feature type="domain" description="PRD" evidence="6">
    <location>
        <begin position="172"/>
        <end position="275"/>
    </location>
</feature>
<dbReference type="InterPro" id="IPR013196">
    <property type="entry name" value="HTH_11"/>
</dbReference>
<keyword evidence="3" id="KW-0010">Activator</keyword>
<dbReference type="PANTHER" id="PTHR30185:SF12">
    <property type="entry name" value="TRANSCRIPTIONAL REGULATOR MANR"/>
    <property type="match status" value="1"/>
</dbReference>
<evidence type="ECO:0000259" key="6">
    <source>
        <dbReference type="PROSITE" id="PS51372"/>
    </source>
</evidence>
<evidence type="ECO:0000256" key="4">
    <source>
        <dbReference type="ARBA" id="ARBA00023163"/>
    </source>
</evidence>
<keyword evidence="1" id="KW-0677">Repeat</keyword>
<feature type="domain" description="PTS EIIA type-2" evidence="5">
    <location>
        <begin position="491"/>
        <end position="630"/>
    </location>
</feature>
<dbReference type="InterPro" id="IPR007737">
    <property type="entry name" value="Mga_HTH"/>
</dbReference>
<keyword evidence="8" id="KW-1185">Reference proteome</keyword>
<name>A0A511ZNI1_9BACI</name>
<dbReference type="EMBL" id="BJYM01000017">
    <property type="protein sequence ID" value="GEN89011.1"/>
    <property type="molecule type" value="Genomic_DNA"/>
</dbReference>
<protein>
    <submittedName>
        <fullName evidence="7">Transcriptional antiterminator</fullName>
    </submittedName>
</protein>
<dbReference type="InterPro" id="IPR050661">
    <property type="entry name" value="BglG_antiterminators"/>
</dbReference>
<accession>A0A511ZNI1</accession>
<dbReference type="RefSeq" id="WP_147211899.1">
    <property type="nucleotide sequence ID" value="NZ_BJYM01000017.1"/>
</dbReference>
<dbReference type="InterPro" id="IPR011608">
    <property type="entry name" value="PRD"/>
</dbReference>
<feature type="domain" description="PRD" evidence="6">
    <location>
        <begin position="283"/>
        <end position="389"/>
    </location>
</feature>
<comment type="caution">
    <text evidence="7">The sequence shown here is derived from an EMBL/GenBank/DDBJ whole genome shotgun (WGS) entry which is preliminary data.</text>
</comment>
<keyword evidence="2" id="KW-0805">Transcription regulation</keyword>
<dbReference type="InterPro" id="IPR036388">
    <property type="entry name" value="WH-like_DNA-bd_sf"/>
</dbReference>
<dbReference type="Proteomes" id="UP000321558">
    <property type="component" value="Unassembled WGS sequence"/>
</dbReference>
<gene>
    <name evidence="7" type="ORF">OSO01_37500</name>
</gene>
<evidence type="ECO:0000256" key="2">
    <source>
        <dbReference type="ARBA" id="ARBA00023015"/>
    </source>
</evidence>
<dbReference type="AlphaFoldDB" id="A0A511ZNI1"/>
<dbReference type="Pfam" id="PF08279">
    <property type="entry name" value="HTH_11"/>
    <property type="match status" value="1"/>
</dbReference>
<keyword evidence="4" id="KW-0804">Transcription</keyword>
<proteinExistence type="predicted"/>
<evidence type="ECO:0000259" key="5">
    <source>
        <dbReference type="PROSITE" id="PS51094"/>
    </source>
</evidence>
<dbReference type="PANTHER" id="PTHR30185">
    <property type="entry name" value="CRYPTIC BETA-GLUCOSIDE BGL OPERON ANTITERMINATOR"/>
    <property type="match status" value="1"/>
</dbReference>
<dbReference type="Gene3D" id="1.10.10.10">
    <property type="entry name" value="Winged helix-like DNA-binding domain superfamily/Winged helix DNA-binding domain"/>
    <property type="match status" value="1"/>
</dbReference>
<dbReference type="InterPro" id="IPR036634">
    <property type="entry name" value="PRD_sf"/>
</dbReference>